<dbReference type="OrthoDB" id="8184313at2759"/>
<dbReference type="EMBL" id="OU892287">
    <property type="protein sequence ID" value="CAG9761883.1"/>
    <property type="molecule type" value="Genomic_DNA"/>
</dbReference>
<evidence type="ECO:0000313" key="2">
    <source>
        <dbReference type="EMBL" id="CAG9761883.1"/>
    </source>
</evidence>
<feature type="transmembrane region" description="Helical" evidence="1">
    <location>
        <begin position="6"/>
        <end position="28"/>
    </location>
</feature>
<protein>
    <submittedName>
        <fullName evidence="2">Uncharacterized protein</fullName>
    </submittedName>
</protein>
<keyword evidence="1" id="KW-1133">Transmembrane helix</keyword>
<dbReference type="AlphaFoldDB" id="A0A9N9QEY3"/>
<evidence type="ECO:0000313" key="3">
    <source>
        <dbReference type="Proteomes" id="UP001152799"/>
    </source>
</evidence>
<organism evidence="2 3">
    <name type="scientific">Ceutorhynchus assimilis</name>
    <name type="common">cabbage seed weevil</name>
    <dbReference type="NCBI Taxonomy" id="467358"/>
    <lineage>
        <taxon>Eukaryota</taxon>
        <taxon>Metazoa</taxon>
        <taxon>Ecdysozoa</taxon>
        <taxon>Arthropoda</taxon>
        <taxon>Hexapoda</taxon>
        <taxon>Insecta</taxon>
        <taxon>Pterygota</taxon>
        <taxon>Neoptera</taxon>
        <taxon>Endopterygota</taxon>
        <taxon>Coleoptera</taxon>
        <taxon>Polyphaga</taxon>
        <taxon>Cucujiformia</taxon>
        <taxon>Curculionidae</taxon>
        <taxon>Ceutorhynchinae</taxon>
        <taxon>Ceutorhynchus</taxon>
    </lineage>
</organism>
<accession>A0A9N9QEY3</accession>
<proteinExistence type="predicted"/>
<gene>
    <name evidence="2" type="ORF">CEUTPL_LOCUS2576</name>
</gene>
<keyword evidence="1" id="KW-0812">Transmembrane</keyword>
<evidence type="ECO:0000256" key="1">
    <source>
        <dbReference type="SAM" id="Phobius"/>
    </source>
</evidence>
<name>A0A9N9QEY3_9CUCU</name>
<sequence length="187" mass="20911">MPEKLFSTVTIIMKLLLPIIVFFTYINYSQACNGYSIKILKYKNCVDDSIIKLPDKDFNIVLDKDCNFYTTGCVEITKSFKTAKAKYLAKKPPMPEFEGEVDLCQLSGMLKEKPAITEAMAVLSIPTKCPVEKIKVCGGPEHKYNISKYKNFIGMAAGTSDVKLEIEHDVGKSCVEIQASFTKARRG</sequence>
<dbReference type="Proteomes" id="UP001152799">
    <property type="component" value="Chromosome 11"/>
</dbReference>
<keyword evidence="3" id="KW-1185">Reference proteome</keyword>
<keyword evidence="1" id="KW-0472">Membrane</keyword>
<reference evidence="2" key="1">
    <citation type="submission" date="2022-01" db="EMBL/GenBank/DDBJ databases">
        <authorList>
            <person name="King R."/>
        </authorList>
    </citation>
    <scope>NUCLEOTIDE SEQUENCE</scope>
</reference>